<comment type="caution">
    <text evidence="2">The sequence shown here is derived from an EMBL/GenBank/DDBJ whole genome shotgun (WGS) entry which is preliminary data.</text>
</comment>
<dbReference type="RefSeq" id="WP_279948384.1">
    <property type="nucleotide sequence ID" value="NZ_BAABEN010000003.1"/>
</dbReference>
<feature type="transmembrane region" description="Helical" evidence="1">
    <location>
        <begin position="79"/>
        <end position="103"/>
    </location>
</feature>
<name>A0ABW7HWM3_9ACTN</name>
<feature type="transmembrane region" description="Helical" evidence="1">
    <location>
        <begin position="186"/>
        <end position="207"/>
    </location>
</feature>
<proteinExistence type="predicted"/>
<keyword evidence="1" id="KW-0812">Transmembrane</keyword>
<keyword evidence="3" id="KW-1185">Reference proteome</keyword>
<sequence>MRANLPPPPPPVHLWAWPDRAALLADRGRALAALDRRLLSPGRLLLLWALTALGSLSWMLWTAFLKTLPGASPAYLTEYVLSAVLLLLAVATLAASAVGLTVWTRRGGAVRWLLADWATVDGEPAAQALPPGPASGAAPSGEPATTGGARRWVWLLVSLPACAVGAALLISAALAAGPDADPYDLAAVAGVAVPLLTAGALGLTTCVTHRRALRLASPGPSGPSE</sequence>
<feature type="transmembrane region" description="Helical" evidence="1">
    <location>
        <begin position="152"/>
        <end position="174"/>
    </location>
</feature>
<dbReference type="EMBL" id="JBIHMK010000076">
    <property type="protein sequence ID" value="MFH0250286.1"/>
    <property type="molecule type" value="Genomic_DNA"/>
</dbReference>
<feature type="transmembrane region" description="Helical" evidence="1">
    <location>
        <begin position="44"/>
        <end position="64"/>
    </location>
</feature>
<accession>A0ABW7HWM3</accession>
<evidence type="ECO:0000313" key="3">
    <source>
        <dbReference type="Proteomes" id="UP001607069"/>
    </source>
</evidence>
<dbReference type="Proteomes" id="UP001607069">
    <property type="component" value="Unassembled WGS sequence"/>
</dbReference>
<keyword evidence="1" id="KW-1133">Transmembrane helix</keyword>
<evidence type="ECO:0000313" key="2">
    <source>
        <dbReference type="EMBL" id="MFH0250286.1"/>
    </source>
</evidence>
<reference evidence="2 3" key="1">
    <citation type="submission" date="2024-10" db="EMBL/GenBank/DDBJ databases">
        <authorList>
            <person name="Cho J.-C."/>
        </authorList>
    </citation>
    <scope>NUCLEOTIDE SEQUENCE [LARGE SCALE GENOMIC DNA]</scope>
    <source>
        <strain evidence="2 3">KCTC29696</strain>
    </source>
</reference>
<keyword evidence="1" id="KW-0472">Membrane</keyword>
<organism evidence="2 3">
    <name type="scientific">Streptomyces chitinivorans</name>
    <dbReference type="NCBI Taxonomy" id="1257027"/>
    <lineage>
        <taxon>Bacteria</taxon>
        <taxon>Bacillati</taxon>
        <taxon>Actinomycetota</taxon>
        <taxon>Actinomycetes</taxon>
        <taxon>Kitasatosporales</taxon>
        <taxon>Streptomycetaceae</taxon>
        <taxon>Streptomyces</taxon>
    </lineage>
</organism>
<gene>
    <name evidence="2" type="ORF">ACG5V6_18985</name>
</gene>
<protein>
    <submittedName>
        <fullName evidence="2">Uncharacterized protein</fullName>
    </submittedName>
</protein>
<evidence type="ECO:0000256" key="1">
    <source>
        <dbReference type="SAM" id="Phobius"/>
    </source>
</evidence>